<dbReference type="InterPro" id="IPR014729">
    <property type="entry name" value="Rossmann-like_a/b/a_fold"/>
</dbReference>
<proteinExistence type="predicted"/>
<evidence type="ECO:0008006" key="3">
    <source>
        <dbReference type="Google" id="ProtNLM"/>
    </source>
</evidence>
<sequence>MEQMHVISLGAGVQSTTMLLMAARGEIEPKPKYAIFADTGWEPLHVYEYLKWLEKEAAKHGVQVIRVSNGNIRDDVYDHLRGDKKRIASMPFFTLDENGEKGMVMRQCTQEYKIAPIHREVRRLLGVGPRGRIPEGAVVMWMGISLDEIERMKPSRKKWMEHRFPLIEKNMDRVACTTWLRRNRYRVPPKSSCIGCPFHDDIAWLELKRNNPEEWMEAVYFDRKIRNLPKLKGQAFLHRSCVPLEEVDLSENQGTLDLFANECEGHCGL</sequence>
<keyword evidence="2" id="KW-1185">Reference proteome</keyword>
<comment type="caution">
    <text evidence="1">The sequence shown here is derived from an EMBL/GenBank/DDBJ whole genome shotgun (WGS) entry which is preliminary data.</text>
</comment>
<evidence type="ECO:0000313" key="2">
    <source>
        <dbReference type="Proteomes" id="UP000617979"/>
    </source>
</evidence>
<gene>
    <name evidence="1" type="ORF">GCM10007416_32340</name>
</gene>
<protein>
    <recommendedName>
        <fullName evidence="3">3'-phosphoadenosine 5'-phosphosulfate sulfotransferase (PAPS reductase)/FAD synthetase</fullName>
    </recommendedName>
</protein>
<dbReference type="EMBL" id="BMEX01000021">
    <property type="protein sequence ID" value="GGA56655.1"/>
    <property type="molecule type" value="Genomic_DNA"/>
</dbReference>
<dbReference type="Gene3D" id="3.40.50.620">
    <property type="entry name" value="HUPs"/>
    <property type="match status" value="1"/>
</dbReference>
<evidence type="ECO:0000313" key="1">
    <source>
        <dbReference type="EMBL" id="GGA56655.1"/>
    </source>
</evidence>
<accession>A0ABQ1H2K7</accession>
<dbReference type="Proteomes" id="UP000617979">
    <property type="component" value="Unassembled WGS sequence"/>
</dbReference>
<name>A0ABQ1H2K7_9BACL</name>
<dbReference type="SUPFAM" id="SSF52402">
    <property type="entry name" value="Adenine nucleotide alpha hydrolases-like"/>
    <property type="match status" value="1"/>
</dbReference>
<organism evidence="1 2">
    <name type="scientific">Kroppenstedtia guangzhouensis</name>
    <dbReference type="NCBI Taxonomy" id="1274356"/>
    <lineage>
        <taxon>Bacteria</taxon>
        <taxon>Bacillati</taxon>
        <taxon>Bacillota</taxon>
        <taxon>Bacilli</taxon>
        <taxon>Bacillales</taxon>
        <taxon>Thermoactinomycetaceae</taxon>
        <taxon>Kroppenstedtia</taxon>
    </lineage>
</organism>
<reference evidence="2" key="1">
    <citation type="journal article" date="2019" name="Int. J. Syst. Evol. Microbiol.">
        <title>The Global Catalogue of Microorganisms (GCM) 10K type strain sequencing project: providing services to taxonomists for standard genome sequencing and annotation.</title>
        <authorList>
            <consortium name="The Broad Institute Genomics Platform"/>
            <consortium name="The Broad Institute Genome Sequencing Center for Infectious Disease"/>
            <person name="Wu L."/>
            <person name="Ma J."/>
        </authorList>
    </citation>
    <scope>NUCLEOTIDE SEQUENCE [LARGE SCALE GENOMIC DNA]</scope>
    <source>
        <strain evidence="2">CGMCC 1.12404</strain>
    </source>
</reference>